<dbReference type="STRING" id="931890.G8JMV6"/>
<dbReference type="SFLD" id="SFLDS00005">
    <property type="entry name" value="Isoprenoid_Synthase_Type_I"/>
    <property type="match status" value="1"/>
</dbReference>
<dbReference type="RefSeq" id="XP_003644237.1">
    <property type="nucleotide sequence ID" value="XM_003644189.1"/>
</dbReference>
<keyword evidence="3" id="KW-0460">Magnesium</keyword>
<dbReference type="KEGG" id="erc:Ecym_1170"/>
<dbReference type="Gene3D" id="1.10.600.10">
    <property type="entry name" value="Farnesyl Diphosphate Synthase"/>
    <property type="match status" value="1"/>
</dbReference>
<sequence length="317" mass="36869">MDLIEDLVARPVLWSASQEYIIKQPYDHLALQPGKNFRNKLIQIFNKFYKLSSEQVSIISQLVGILHVSSLLIDDIEDNSIWRRGKPSAHVVFGLPMVINTANYMYFVSMSLLQKLAENQKPEVLSQLLLIFNEEMMNLHRGQGLDIYWRDNFIVPSELDYYKMVMNKTGGLFRLTIRIMECLQGKVEYSLVPLTNILGVLYQVRDDYLNLKDSKMISLKGFADDITEGKFSFPIIHGLQHARENDPKGFELLSRTLKRQHNNDEEKVMVVEYLSNVSCSLHYTKVKIYQICELIKRKYIPREDKDLHAFVDKLSSL</sequence>
<dbReference type="PANTHER" id="PTHR12001">
    <property type="entry name" value="GERANYLGERANYL PYROPHOSPHATE SYNTHASE"/>
    <property type="match status" value="1"/>
</dbReference>
<name>G8JMV6_ERECY</name>
<dbReference type="AlphaFoldDB" id="G8JMV6"/>
<evidence type="ECO:0000313" key="5">
    <source>
        <dbReference type="EMBL" id="AET37420.1"/>
    </source>
</evidence>
<evidence type="ECO:0000256" key="4">
    <source>
        <dbReference type="RuleBase" id="RU004466"/>
    </source>
</evidence>
<dbReference type="HOGENOM" id="CLU_014015_6_0_1"/>
<dbReference type="OMA" id="FCEDIGE"/>
<dbReference type="SFLD" id="SFLDG01017">
    <property type="entry name" value="Polyprenyl_Transferase_Like"/>
    <property type="match status" value="1"/>
</dbReference>
<dbReference type="InParanoid" id="G8JMV6"/>
<dbReference type="InterPro" id="IPR000092">
    <property type="entry name" value="Polyprenyl_synt"/>
</dbReference>
<dbReference type="PROSITE" id="PS00444">
    <property type="entry name" value="POLYPRENYL_SYNTHASE_2"/>
    <property type="match status" value="1"/>
</dbReference>
<proteinExistence type="inferred from homology"/>
<dbReference type="GO" id="GO:0046872">
    <property type="term" value="F:metal ion binding"/>
    <property type="evidence" value="ECO:0007669"/>
    <property type="project" value="UniProtKB-KW"/>
</dbReference>
<organism evidence="5 6">
    <name type="scientific">Eremothecium cymbalariae (strain CBS 270.75 / DBVPG 7215 / KCTC 17166 / NRRL Y-17582)</name>
    <name type="common">Yeast</name>
    <dbReference type="NCBI Taxonomy" id="931890"/>
    <lineage>
        <taxon>Eukaryota</taxon>
        <taxon>Fungi</taxon>
        <taxon>Dikarya</taxon>
        <taxon>Ascomycota</taxon>
        <taxon>Saccharomycotina</taxon>
        <taxon>Saccharomycetes</taxon>
        <taxon>Saccharomycetales</taxon>
        <taxon>Saccharomycetaceae</taxon>
        <taxon>Eremothecium</taxon>
    </lineage>
</organism>
<dbReference type="GO" id="GO:0033386">
    <property type="term" value="P:geranylgeranyl diphosphate biosynthetic process"/>
    <property type="evidence" value="ECO:0007669"/>
    <property type="project" value="EnsemblFungi"/>
</dbReference>
<reference evidence="6" key="1">
    <citation type="journal article" date="2012" name="G3 (Bethesda)">
        <title>Pichia sorbitophila, an interspecies yeast hybrid reveals early steps of genome resolution following polyploidization.</title>
        <authorList>
            <person name="Leh Louis V."/>
            <person name="Despons L."/>
            <person name="Friedrich A."/>
            <person name="Martin T."/>
            <person name="Durrens P."/>
            <person name="Casaregola S."/>
            <person name="Neuveglise C."/>
            <person name="Fairhead C."/>
            <person name="Marck C."/>
            <person name="Cruz J.A."/>
            <person name="Straub M.L."/>
            <person name="Kugler V."/>
            <person name="Sacerdot C."/>
            <person name="Uzunov Z."/>
            <person name="Thierry A."/>
            <person name="Weiss S."/>
            <person name="Bleykasten C."/>
            <person name="De Montigny J."/>
            <person name="Jacques N."/>
            <person name="Jung P."/>
            <person name="Lemaire M."/>
            <person name="Mallet S."/>
            <person name="Morel G."/>
            <person name="Richard G.F."/>
            <person name="Sarkar A."/>
            <person name="Savel G."/>
            <person name="Schacherer J."/>
            <person name="Seret M.L."/>
            <person name="Talla E."/>
            <person name="Samson G."/>
            <person name="Jubin C."/>
            <person name="Poulain J."/>
            <person name="Vacherie B."/>
            <person name="Barbe V."/>
            <person name="Pelletier E."/>
            <person name="Sherman D.J."/>
            <person name="Westhof E."/>
            <person name="Weissenbach J."/>
            <person name="Baret P.V."/>
            <person name="Wincker P."/>
            <person name="Gaillardin C."/>
            <person name="Dujon B."/>
            <person name="Souciet J.L."/>
        </authorList>
    </citation>
    <scope>NUCLEOTIDE SEQUENCE [LARGE SCALE GENOMIC DNA]</scope>
    <source>
        <strain evidence="6">CBS 270.75 / DBVPG 7215 / KCTC 17166 / NRRL Y-17582</strain>
    </source>
</reference>
<evidence type="ECO:0000256" key="2">
    <source>
        <dbReference type="ARBA" id="ARBA00022723"/>
    </source>
</evidence>
<dbReference type="Pfam" id="PF00348">
    <property type="entry name" value="polyprenyl_synt"/>
    <property type="match status" value="1"/>
</dbReference>
<dbReference type="GeneID" id="11472571"/>
<dbReference type="PROSITE" id="PS00723">
    <property type="entry name" value="POLYPRENYL_SYNTHASE_1"/>
    <property type="match status" value="1"/>
</dbReference>
<protein>
    <recommendedName>
        <fullName evidence="7">Geranylgeranyl pyrophosphate synthase</fullName>
    </recommendedName>
</protein>
<gene>
    <name evidence="5" type="ordered locus">Ecym_1170</name>
</gene>
<keyword evidence="2" id="KW-0479">Metal-binding</keyword>
<dbReference type="InterPro" id="IPR008949">
    <property type="entry name" value="Isoprenoid_synthase_dom_sf"/>
</dbReference>
<evidence type="ECO:0000313" key="6">
    <source>
        <dbReference type="Proteomes" id="UP000006790"/>
    </source>
</evidence>
<accession>G8JMV6</accession>
<dbReference type="EMBL" id="CP002497">
    <property type="protein sequence ID" value="AET37420.1"/>
    <property type="molecule type" value="Genomic_DNA"/>
</dbReference>
<dbReference type="eggNOG" id="KOG0777">
    <property type="taxonomic scope" value="Eukaryota"/>
</dbReference>
<dbReference type="OrthoDB" id="6921389at2759"/>
<keyword evidence="1 4" id="KW-0808">Transferase</keyword>
<comment type="similarity">
    <text evidence="4">Belongs to the FPP/GGPP synthase family.</text>
</comment>
<keyword evidence="6" id="KW-1185">Reference proteome</keyword>
<dbReference type="PANTHER" id="PTHR12001:SF44">
    <property type="entry name" value="GERANYLGERANYL PYROPHOSPHATE SYNTHASE"/>
    <property type="match status" value="1"/>
</dbReference>
<dbReference type="SUPFAM" id="SSF48576">
    <property type="entry name" value="Terpenoid synthases"/>
    <property type="match status" value="1"/>
</dbReference>
<evidence type="ECO:0000256" key="1">
    <source>
        <dbReference type="ARBA" id="ARBA00022679"/>
    </source>
</evidence>
<dbReference type="FunCoup" id="G8JMV6">
    <property type="interactions" value="446"/>
</dbReference>
<evidence type="ECO:0008006" key="7">
    <source>
        <dbReference type="Google" id="ProtNLM"/>
    </source>
</evidence>
<dbReference type="Proteomes" id="UP000006790">
    <property type="component" value="Chromosome 1"/>
</dbReference>
<dbReference type="CDD" id="cd00685">
    <property type="entry name" value="Trans_IPPS_HT"/>
    <property type="match status" value="1"/>
</dbReference>
<dbReference type="GO" id="GO:0004311">
    <property type="term" value="F:geranylgeranyl diphosphate synthase activity"/>
    <property type="evidence" value="ECO:0007669"/>
    <property type="project" value="EnsemblFungi"/>
</dbReference>
<dbReference type="InterPro" id="IPR033749">
    <property type="entry name" value="Polyprenyl_synt_CS"/>
</dbReference>
<evidence type="ECO:0000256" key="3">
    <source>
        <dbReference type="ARBA" id="ARBA00022842"/>
    </source>
</evidence>